<protein>
    <submittedName>
        <fullName evidence="2">Cupin domain-containing protein</fullName>
    </submittedName>
</protein>
<dbReference type="Pfam" id="PF07883">
    <property type="entry name" value="Cupin_2"/>
    <property type="match status" value="1"/>
</dbReference>
<dbReference type="InterPro" id="IPR047263">
    <property type="entry name" value="HNL-like_cupin"/>
</dbReference>
<dbReference type="RefSeq" id="WP_123825699.1">
    <property type="nucleotide sequence ID" value="NZ_RKMF01000012.1"/>
</dbReference>
<accession>A0A3N4A9Z6</accession>
<dbReference type="CDD" id="cd02233">
    <property type="entry name" value="cupin_HNL-like"/>
    <property type="match status" value="1"/>
</dbReference>
<dbReference type="OrthoDB" id="9802489at2"/>
<dbReference type="Proteomes" id="UP000270616">
    <property type="component" value="Unassembled WGS sequence"/>
</dbReference>
<dbReference type="InterPro" id="IPR014710">
    <property type="entry name" value="RmlC-like_jellyroll"/>
</dbReference>
<organism evidence="2 3">
    <name type="scientific">Kocuria soli</name>
    <dbReference type="NCBI Taxonomy" id="2485125"/>
    <lineage>
        <taxon>Bacteria</taxon>
        <taxon>Bacillati</taxon>
        <taxon>Actinomycetota</taxon>
        <taxon>Actinomycetes</taxon>
        <taxon>Micrococcales</taxon>
        <taxon>Micrococcaceae</taxon>
        <taxon>Kocuria</taxon>
    </lineage>
</organism>
<sequence>MERFNNHQTGQGPAERFVGDVYVDGIVSEPGTSKLTAAHVRFAPGARTNWHTHTLGQSLYCTDGVGVVVNRAGEVMVLRAGETVWAAEDEEHWHGALDDRFMAHVAMLESVDDTDPTTWLEPVDDDEYARAMAVAKKELGWA</sequence>
<dbReference type="SUPFAM" id="SSF51182">
    <property type="entry name" value="RmlC-like cupins"/>
    <property type="match status" value="1"/>
</dbReference>
<reference evidence="2 3" key="1">
    <citation type="submission" date="2018-10" db="EMBL/GenBank/DDBJ databases">
        <title>Kocuria sp. M5W7-7, whole genome shotgun sequence.</title>
        <authorList>
            <person name="Tuo L."/>
        </authorList>
    </citation>
    <scope>NUCLEOTIDE SEQUENCE [LARGE SCALE GENOMIC DNA]</scope>
    <source>
        <strain evidence="2 3">M5W7-7</strain>
    </source>
</reference>
<feature type="domain" description="Cupin type-2" evidence="1">
    <location>
        <begin position="39"/>
        <end position="100"/>
    </location>
</feature>
<evidence type="ECO:0000313" key="2">
    <source>
        <dbReference type="EMBL" id="ROZ62498.1"/>
    </source>
</evidence>
<dbReference type="InterPro" id="IPR013096">
    <property type="entry name" value="Cupin_2"/>
</dbReference>
<evidence type="ECO:0000259" key="1">
    <source>
        <dbReference type="Pfam" id="PF07883"/>
    </source>
</evidence>
<dbReference type="InterPro" id="IPR011051">
    <property type="entry name" value="RmlC_Cupin_sf"/>
</dbReference>
<dbReference type="Gene3D" id="2.60.120.10">
    <property type="entry name" value="Jelly Rolls"/>
    <property type="match status" value="1"/>
</dbReference>
<dbReference type="PANTHER" id="PTHR43698:SF1">
    <property type="entry name" value="BLL4564 PROTEIN"/>
    <property type="match status" value="1"/>
</dbReference>
<name>A0A3N4A9Z6_9MICC</name>
<evidence type="ECO:0000313" key="3">
    <source>
        <dbReference type="Proteomes" id="UP000270616"/>
    </source>
</evidence>
<gene>
    <name evidence="2" type="ORF">EDL96_09970</name>
</gene>
<proteinExistence type="predicted"/>
<dbReference type="EMBL" id="RKMF01000012">
    <property type="protein sequence ID" value="ROZ62498.1"/>
    <property type="molecule type" value="Genomic_DNA"/>
</dbReference>
<keyword evidence="3" id="KW-1185">Reference proteome</keyword>
<dbReference type="PANTHER" id="PTHR43698">
    <property type="entry name" value="RIBD C-TERMINAL DOMAIN CONTAINING PROTEIN"/>
    <property type="match status" value="1"/>
</dbReference>
<comment type="caution">
    <text evidence="2">The sequence shown here is derived from an EMBL/GenBank/DDBJ whole genome shotgun (WGS) entry which is preliminary data.</text>
</comment>
<dbReference type="AlphaFoldDB" id="A0A3N4A9Z6"/>